<comment type="caution">
    <text evidence="2">The sequence shown here is derived from an EMBL/GenBank/DDBJ whole genome shotgun (WGS) entry which is preliminary data.</text>
</comment>
<feature type="transmembrane region" description="Helical" evidence="1">
    <location>
        <begin position="44"/>
        <end position="62"/>
    </location>
</feature>
<name>A0ABR1N2F7_9PEZI</name>
<organism evidence="2 3">
    <name type="scientific">Phyllosticta paracitricarpa</name>
    <dbReference type="NCBI Taxonomy" id="2016321"/>
    <lineage>
        <taxon>Eukaryota</taxon>
        <taxon>Fungi</taxon>
        <taxon>Dikarya</taxon>
        <taxon>Ascomycota</taxon>
        <taxon>Pezizomycotina</taxon>
        <taxon>Dothideomycetes</taxon>
        <taxon>Dothideomycetes incertae sedis</taxon>
        <taxon>Botryosphaeriales</taxon>
        <taxon>Phyllostictaceae</taxon>
        <taxon>Phyllosticta</taxon>
    </lineage>
</organism>
<proteinExistence type="predicted"/>
<sequence length="156" mass="17281">MYARVAGRSRFSRFKESLHHERLVGESVSFLSTETKSRHLHTRYLFAILCVCLLVLGVAFSIRRFQVPLDPSPLNCPSAFLPVCPFTTVCPPLTPPTAALCSLALLCHTLPPTLPRYLTPSYLSRVPVSSQPNPPTRSLARTCPARPCFCLRSLGD</sequence>
<evidence type="ECO:0000313" key="2">
    <source>
        <dbReference type="EMBL" id="KAK7609376.1"/>
    </source>
</evidence>
<accession>A0ABR1N2F7</accession>
<keyword evidence="1" id="KW-0812">Transmembrane</keyword>
<protein>
    <recommendedName>
        <fullName evidence="4">Transmembrane protein</fullName>
    </recommendedName>
</protein>
<keyword evidence="1" id="KW-1133">Transmembrane helix</keyword>
<dbReference type="EMBL" id="JBBPBF010000023">
    <property type="protein sequence ID" value="KAK7609376.1"/>
    <property type="molecule type" value="Genomic_DNA"/>
</dbReference>
<dbReference type="Proteomes" id="UP001367316">
    <property type="component" value="Unassembled WGS sequence"/>
</dbReference>
<evidence type="ECO:0000313" key="3">
    <source>
        <dbReference type="Proteomes" id="UP001367316"/>
    </source>
</evidence>
<keyword evidence="3" id="KW-1185">Reference proteome</keyword>
<reference evidence="2 3" key="1">
    <citation type="submission" date="2024-04" db="EMBL/GenBank/DDBJ databases">
        <title>Phyllosticta paracitricarpa is synonymous to the EU quarantine fungus P. citricarpa based on phylogenomic analyses.</title>
        <authorList>
            <consortium name="Lawrence Berkeley National Laboratory"/>
            <person name="Van ingen-buijs V.A."/>
            <person name="Van westerhoven A.C."/>
            <person name="Haridas S."/>
            <person name="Skiadas P."/>
            <person name="Martin F."/>
            <person name="Groenewald J.Z."/>
            <person name="Crous P.W."/>
            <person name="Seidl M.F."/>
        </authorList>
    </citation>
    <scope>NUCLEOTIDE SEQUENCE [LARGE SCALE GENOMIC DNA]</scope>
    <source>
        <strain evidence="2 3">CBS 141358</strain>
    </source>
</reference>
<evidence type="ECO:0000256" key="1">
    <source>
        <dbReference type="SAM" id="Phobius"/>
    </source>
</evidence>
<keyword evidence="1" id="KW-0472">Membrane</keyword>
<gene>
    <name evidence="2" type="ORF">JOL62DRAFT_170266</name>
</gene>
<evidence type="ECO:0008006" key="4">
    <source>
        <dbReference type="Google" id="ProtNLM"/>
    </source>
</evidence>